<evidence type="ECO:0000256" key="1">
    <source>
        <dbReference type="SAM" id="MobiDB-lite"/>
    </source>
</evidence>
<feature type="compositionally biased region" description="Low complexity" evidence="1">
    <location>
        <begin position="1"/>
        <end position="12"/>
    </location>
</feature>
<dbReference type="Proteomes" id="UP000632154">
    <property type="component" value="Unassembled WGS sequence"/>
</dbReference>
<evidence type="ECO:0000313" key="3">
    <source>
        <dbReference type="EMBL" id="GHG11380.1"/>
    </source>
</evidence>
<keyword evidence="2" id="KW-0472">Membrane</keyword>
<evidence type="ECO:0008006" key="5">
    <source>
        <dbReference type="Google" id="ProtNLM"/>
    </source>
</evidence>
<keyword evidence="2" id="KW-1133">Transmembrane helix</keyword>
<evidence type="ECO:0000256" key="2">
    <source>
        <dbReference type="SAM" id="Phobius"/>
    </source>
</evidence>
<reference evidence="4" key="1">
    <citation type="journal article" date="2019" name="Int. J. Syst. Evol. Microbiol.">
        <title>The Global Catalogue of Microorganisms (GCM) 10K type strain sequencing project: providing services to taxonomists for standard genome sequencing and annotation.</title>
        <authorList>
            <consortium name="The Broad Institute Genomics Platform"/>
            <consortium name="The Broad Institute Genome Sequencing Center for Infectious Disease"/>
            <person name="Wu L."/>
            <person name="Ma J."/>
        </authorList>
    </citation>
    <scope>NUCLEOTIDE SEQUENCE [LARGE SCALE GENOMIC DNA]</scope>
    <source>
        <strain evidence="4">CGMCC 1.18439</strain>
    </source>
</reference>
<keyword evidence="2" id="KW-0812">Transmembrane</keyword>
<sequence>MTGSPSPSGAGPRPVSVRSDFEEGPGQGEPFRWPLGPFLLGWALSTAAALLVRWGGQSLLSDPCQGHTVLALLMPLLLGPGGLGLAASQWNNRPRAMFGLGMVMASFVPTLLLSAQDIGQLRNLGCAGGYLIVSEPGGKQLSEITLAAGESRELEGRIGGYQRASHPGTFLLQGQSMSSDLVVDLPKTAVHAGELFPVRIRAKESAVSNRFDWGVQAKYQPTPGESGNAAKIETSGKVAVTIILDRSGK</sequence>
<name>A0ABQ3KCN9_9DEIO</name>
<keyword evidence="4" id="KW-1185">Reference proteome</keyword>
<proteinExistence type="predicted"/>
<feature type="transmembrane region" description="Helical" evidence="2">
    <location>
        <begin position="96"/>
        <end position="115"/>
    </location>
</feature>
<organism evidence="3 4">
    <name type="scientific">Deinococcus piscis</name>
    <dbReference type="NCBI Taxonomy" id="394230"/>
    <lineage>
        <taxon>Bacteria</taxon>
        <taxon>Thermotogati</taxon>
        <taxon>Deinococcota</taxon>
        <taxon>Deinococci</taxon>
        <taxon>Deinococcales</taxon>
        <taxon>Deinococcaceae</taxon>
        <taxon>Deinococcus</taxon>
    </lineage>
</organism>
<feature type="transmembrane region" description="Helical" evidence="2">
    <location>
        <begin position="35"/>
        <end position="56"/>
    </location>
</feature>
<dbReference type="EMBL" id="BNAL01000049">
    <property type="protein sequence ID" value="GHG11380.1"/>
    <property type="molecule type" value="Genomic_DNA"/>
</dbReference>
<accession>A0ABQ3KCN9</accession>
<dbReference type="RefSeq" id="WP_189644056.1">
    <property type="nucleotide sequence ID" value="NZ_BNAL01000049.1"/>
</dbReference>
<feature type="region of interest" description="Disordered" evidence="1">
    <location>
        <begin position="1"/>
        <end position="26"/>
    </location>
</feature>
<feature type="transmembrane region" description="Helical" evidence="2">
    <location>
        <begin position="68"/>
        <end position="90"/>
    </location>
</feature>
<protein>
    <recommendedName>
        <fullName evidence="5">Cell wall-active antibiotics response LiaF-like C-terminal domain-containing protein</fullName>
    </recommendedName>
</protein>
<gene>
    <name evidence="3" type="ORF">GCM10017783_24650</name>
</gene>
<evidence type="ECO:0000313" key="4">
    <source>
        <dbReference type="Proteomes" id="UP000632154"/>
    </source>
</evidence>
<comment type="caution">
    <text evidence="3">The sequence shown here is derived from an EMBL/GenBank/DDBJ whole genome shotgun (WGS) entry which is preliminary data.</text>
</comment>